<feature type="transmembrane region" description="Helical" evidence="1">
    <location>
        <begin position="100"/>
        <end position="119"/>
    </location>
</feature>
<gene>
    <name evidence="2" type="ORF">SAMN02910314_01039</name>
</gene>
<dbReference type="KEGG" id="ddt:AAY81_07365"/>
<name>A0A172RZ83_9ACTN</name>
<dbReference type="STRING" id="79604.AAY81_07365"/>
<dbReference type="Proteomes" id="UP000182975">
    <property type="component" value="Unassembled WGS sequence"/>
</dbReference>
<evidence type="ECO:0000256" key="1">
    <source>
        <dbReference type="SAM" id="Phobius"/>
    </source>
</evidence>
<organism evidence="2 3">
    <name type="scientific">Denitrobacterium detoxificans</name>
    <dbReference type="NCBI Taxonomy" id="79604"/>
    <lineage>
        <taxon>Bacteria</taxon>
        <taxon>Bacillati</taxon>
        <taxon>Actinomycetota</taxon>
        <taxon>Coriobacteriia</taxon>
        <taxon>Eggerthellales</taxon>
        <taxon>Eggerthellaceae</taxon>
        <taxon>Denitrobacterium</taxon>
    </lineage>
</organism>
<protein>
    <recommendedName>
        <fullName evidence="4">Energy-coupling factor transport system substrate-specific component</fullName>
    </recommendedName>
</protein>
<dbReference type="PATRIC" id="fig|79604.3.peg.1484"/>
<sequence>MSEVTATPAGQKRTVHAVAQEKNGLSTQDLILIAVLLAAGAVLKLTVGSMLASFGMKPNFIIAMYCLAIILTRPKVGQAAIIGLIAGLICQLPMLNATPGLNIISEVLGALVCGLLVKVPMRIGGKADINPIVNTFISTVVSGGTFALMAIYINVVSNANSQTTFAAAVGAYALIVLGTATFNAILNQVLVPIMRKVLKK</sequence>
<proteinExistence type="predicted"/>
<feature type="transmembrane region" description="Helical" evidence="1">
    <location>
        <begin position="131"/>
        <end position="153"/>
    </location>
</feature>
<dbReference type="EMBL" id="FOEC01000005">
    <property type="protein sequence ID" value="SEO73955.1"/>
    <property type="molecule type" value="Genomic_DNA"/>
</dbReference>
<dbReference type="OrthoDB" id="3173414at2"/>
<dbReference type="InterPro" id="IPR031360">
    <property type="entry name" value="TrpP"/>
</dbReference>
<accession>A0A172RZ83</accession>
<keyword evidence="1" id="KW-1133">Transmembrane helix</keyword>
<dbReference type="RefSeq" id="WP_066663329.1">
    <property type="nucleotide sequence ID" value="NZ_CP011402.1"/>
</dbReference>
<keyword evidence="1" id="KW-0472">Membrane</keyword>
<feature type="transmembrane region" description="Helical" evidence="1">
    <location>
        <begin position="30"/>
        <end position="55"/>
    </location>
</feature>
<keyword evidence="1" id="KW-0812">Transmembrane</keyword>
<feature type="transmembrane region" description="Helical" evidence="1">
    <location>
        <begin position="165"/>
        <end position="186"/>
    </location>
</feature>
<evidence type="ECO:0000313" key="3">
    <source>
        <dbReference type="Proteomes" id="UP000182975"/>
    </source>
</evidence>
<reference evidence="3" key="1">
    <citation type="submission" date="2016-10" db="EMBL/GenBank/DDBJ databases">
        <authorList>
            <person name="Varghese N."/>
        </authorList>
    </citation>
    <scope>NUCLEOTIDE SEQUENCE [LARGE SCALE GENOMIC DNA]</scope>
    <source>
        <strain evidence="3">DSM 21843</strain>
    </source>
</reference>
<dbReference type="AlphaFoldDB" id="A0A172RZ83"/>
<dbReference type="Pfam" id="PF17099">
    <property type="entry name" value="TrpP"/>
    <property type="match status" value="1"/>
</dbReference>
<evidence type="ECO:0000313" key="2">
    <source>
        <dbReference type="EMBL" id="SEO73955.1"/>
    </source>
</evidence>
<evidence type="ECO:0008006" key="4">
    <source>
        <dbReference type="Google" id="ProtNLM"/>
    </source>
</evidence>
<keyword evidence="3" id="KW-1185">Reference proteome</keyword>